<sequence>MSSSTIPGSTEQHHGKLHLDRGQQTSEMSLYQSALDLQDFAKLDPRGSVVENLPLSTHEVLQGIAEETNVTTPITPIRVMTNSSALYFRDGMRKIDFMLAHSVDSEPESTGNEIRKTFESSLLEDGLQLEYEYRDDKRVQFIKIHASWEVLTRYAEIMKFKMPMKVSKYSIDALERDEIFLLFQSEVAIKDTYLGQMTKSVGHRITKCFKYDDTLFPPADKRFTCHFSREKEYLFDIPINRDAFFSTAQRGLIVYFILRRSSFSLDKKTNFATTGIHKLMAEGVYTAYYPLHEGEITDSKDAPTPRGLLYSEWASLRKIFKQQPLDHIKHYLGVKCGLYFAWLGFYTYMLIPASIVGFFCFVYGLVTMNDFIPSKEVCEFGQNITMCPVCDLLCDYWKLNQTCIHTKITYLFDNPATLVFAVFMSFWSALFLELWKRYSANITHRWDLTGFDPNSQQPRPEYLAKLAKLKKTKELDLKDEPKIPFWRWQVPTTIISWSIVLLMATIAVAAVLGVIFYRMSVMTALALYYDESQTSMNNRNAPLITSVTAAMINLICIMILNQVYRRIAVHLTELELPRTQIEYDDSLTLKMFLLQFINYYASIFYIAFIKGKVIGRPGAYNRLFGKFRQEECGPGGCLMELSIQLSIIMIGKQVLNTIMEMSLPVILRAYKSIKSKTTIIKRSTSASTKTSWERDYPLLAWSSQELFGEYLEMVLQFGFVTIFVAAFPLAPLFALLNNLFEMRLDAKKILTYYQRPIGRRVKNIGIWYRILDGIGKLAVITNAFIIAFTSNFIPRMVYLNFMNDHGTLQGYVNYSLSYFNTSDFTLDERPRDPENNGIEVCRYEDYRKHFSARHQYSYTHYFWHVLAARFAFVVVFENVIVFVVTLLRWLIPDESRQLREAIRQENYVINELIVQQEFVRARVELFRTNNPRSIRFSNDPTPIDRNHLSKSAIKKRPNRFHS</sequence>
<dbReference type="EMBL" id="JH432010">
    <property type="status" value="NOT_ANNOTATED_CDS"/>
    <property type="molecule type" value="Genomic_DNA"/>
</dbReference>
<evidence type="ECO:0000256" key="3">
    <source>
        <dbReference type="ARBA" id="ARBA00022475"/>
    </source>
</evidence>
<keyword evidence="4 8" id="KW-0812">Transmembrane</keyword>
<dbReference type="GO" id="GO:0005886">
    <property type="term" value="C:plasma membrane"/>
    <property type="evidence" value="ECO:0007669"/>
    <property type="project" value="UniProtKB-SubCell"/>
</dbReference>
<evidence type="ECO:0000256" key="6">
    <source>
        <dbReference type="ARBA" id="ARBA00023136"/>
    </source>
</evidence>
<evidence type="ECO:0000256" key="9">
    <source>
        <dbReference type="SAM" id="MobiDB-lite"/>
    </source>
</evidence>
<feature type="transmembrane region" description="Helical" evidence="8">
    <location>
        <begin position="861"/>
        <end position="891"/>
    </location>
</feature>
<feature type="transmembrane region" description="Helical" evidence="8">
    <location>
        <begin position="717"/>
        <end position="740"/>
    </location>
</feature>
<keyword evidence="6 8" id="KW-0472">Membrane</keyword>
<dbReference type="Proteomes" id="UP000014500">
    <property type="component" value="Unassembled WGS sequence"/>
</dbReference>
<evidence type="ECO:0000313" key="12">
    <source>
        <dbReference type="EnsemblMetazoa" id="SMAR015664-PA"/>
    </source>
</evidence>
<dbReference type="InterPro" id="IPR032394">
    <property type="entry name" value="Anoct_dimer"/>
</dbReference>
<comment type="similarity">
    <text evidence="2 8">Belongs to the anoctamin family.</text>
</comment>
<feature type="domain" description="Anoctamin transmembrane" evidence="10">
    <location>
        <begin position="328"/>
        <end position="905"/>
    </location>
</feature>
<dbReference type="HOGENOM" id="CLU_006685_1_3_1"/>
<keyword evidence="7" id="KW-0325">Glycoprotein</keyword>
<dbReference type="PhylomeDB" id="T1JP88"/>
<dbReference type="GO" id="GO:0046983">
    <property type="term" value="F:protein dimerization activity"/>
    <property type="evidence" value="ECO:0007669"/>
    <property type="project" value="InterPro"/>
</dbReference>
<evidence type="ECO:0000259" key="11">
    <source>
        <dbReference type="Pfam" id="PF16178"/>
    </source>
</evidence>
<evidence type="ECO:0000256" key="2">
    <source>
        <dbReference type="ARBA" id="ARBA00009671"/>
    </source>
</evidence>
<feature type="transmembrane region" description="Helical" evidence="8">
    <location>
        <begin position="494"/>
        <end position="520"/>
    </location>
</feature>
<protein>
    <recommendedName>
        <fullName evidence="8">Anoctamin</fullName>
    </recommendedName>
</protein>
<dbReference type="PANTHER" id="PTHR12308:SF83">
    <property type="entry name" value="ANOCTAMIN"/>
    <property type="match status" value="1"/>
</dbReference>
<feature type="transmembrane region" description="Helical" evidence="8">
    <location>
        <begin position="540"/>
        <end position="560"/>
    </location>
</feature>
<dbReference type="OMA" id="LNTIMEM"/>
<dbReference type="Pfam" id="PF04547">
    <property type="entry name" value="Anoctamin"/>
    <property type="match status" value="1"/>
</dbReference>
<feature type="compositionally biased region" description="Basic and acidic residues" evidence="9">
    <location>
        <begin position="11"/>
        <end position="21"/>
    </location>
</feature>
<feature type="transmembrane region" description="Helical" evidence="8">
    <location>
        <begin position="587"/>
        <end position="608"/>
    </location>
</feature>
<name>T1JP88_STRMM</name>
<evidence type="ECO:0000256" key="4">
    <source>
        <dbReference type="ARBA" id="ARBA00022692"/>
    </source>
</evidence>
<keyword evidence="5 8" id="KW-1133">Transmembrane helix</keyword>
<dbReference type="eggNOG" id="KOG2514">
    <property type="taxonomic scope" value="Eukaryota"/>
</dbReference>
<organism evidence="12 13">
    <name type="scientific">Strigamia maritima</name>
    <name type="common">European centipede</name>
    <name type="synonym">Geophilus maritimus</name>
    <dbReference type="NCBI Taxonomy" id="126957"/>
    <lineage>
        <taxon>Eukaryota</taxon>
        <taxon>Metazoa</taxon>
        <taxon>Ecdysozoa</taxon>
        <taxon>Arthropoda</taxon>
        <taxon>Myriapoda</taxon>
        <taxon>Chilopoda</taxon>
        <taxon>Pleurostigmophora</taxon>
        <taxon>Geophilomorpha</taxon>
        <taxon>Linotaeniidae</taxon>
        <taxon>Strigamia</taxon>
    </lineage>
</organism>
<feature type="transmembrane region" description="Helical" evidence="8">
    <location>
        <begin position="416"/>
        <end position="435"/>
    </location>
</feature>
<feature type="transmembrane region" description="Helical" evidence="8">
    <location>
        <begin position="766"/>
        <end position="793"/>
    </location>
</feature>
<reference evidence="13" key="1">
    <citation type="submission" date="2011-05" db="EMBL/GenBank/DDBJ databases">
        <authorList>
            <person name="Richards S.R."/>
            <person name="Qu J."/>
            <person name="Jiang H."/>
            <person name="Jhangiani S.N."/>
            <person name="Agravi P."/>
            <person name="Goodspeed R."/>
            <person name="Gross S."/>
            <person name="Mandapat C."/>
            <person name="Jackson L."/>
            <person name="Mathew T."/>
            <person name="Pu L."/>
            <person name="Thornton R."/>
            <person name="Saada N."/>
            <person name="Wilczek-Boney K.B."/>
            <person name="Lee S."/>
            <person name="Kovar C."/>
            <person name="Wu Y."/>
            <person name="Scherer S.E."/>
            <person name="Worley K.C."/>
            <person name="Muzny D.M."/>
            <person name="Gibbs R."/>
        </authorList>
    </citation>
    <scope>NUCLEOTIDE SEQUENCE</scope>
    <source>
        <strain evidence="13">Brora</strain>
    </source>
</reference>
<dbReference type="InterPro" id="IPR007632">
    <property type="entry name" value="Anoctamin"/>
</dbReference>
<evidence type="ECO:0000256" key="1">
    <source>
        <dbReference type="ARBA" id="ARBA00004651"/>
    </source>
</evidence>
<dbReference type="AlphaFoldDB" id="T1JP88"/>
<dbReference type="EnsemblMetazoa" id="SMAR015664-RA">
    <property type="protein sequence ID" value="SMAR015664-PA"/>
    <property type="gene ID" value="SMAR015664"/>
</dbReference>
<evidence type="ECO:0000259" key="10">
    <source>
        <dbReference type="Pfam" id="PF04547"/>
    </source>
</evidence>
<accession>T1JP88</accession>
<feature type="transmembrane region" description="Helical" evidence="8">
    <location>
        <begin position="339"/>
        <end position="366"/>
    </location>
</feature>
<keyword evidence="13" id="KW-1185">Reference proteome</keyword>
<feature type="domain" description="Anoctamin dimerisation" evidence="11">
    <location>
        <begin position="87"/>
        <end position="325"/>
    </location>
</feature>
<dbReference type="Pfam" id="PF16178">
    <property type="entry name" value="Anoct_dimer"/>
    <property type="match status" value="1"/>
</dbReference>
<dbReference type="InterPro" id="IPR049452">
    <property type="entry name" value="Anoctamin_TM"/>
</dbReference>
<proteinExistence type="inferred from homology"/>
<evidence type="ECO:0000256" key="8">
    <source>
        <dbReference type="RuleBase" id="RU280814"/>
    </source>
</evidence>
<keyword evidence="3" id="KW-1003">Cell membrane</keyword>
<evidence type="ECO:0000256" key="7">
    <source>
        <dbReference type="ARBA" id="ARBA00023180"/>
    </source>
</evidence>
<reference evidence="12" key="2">
    <citation type="submission" date="2015-02" db="UniProtKB">
        <authorList>
            <consortium name="EnsemblMetazoa"/>
        </authorList>
    </citation>
    <scope>IDENTIFICATION</scope>
</reference>
<feature type="compositionally biased region" description="Polar residues" evidence="9">
    <location>
        <begin position="1"/>
        <end position="10"/>
    </location>
</feature>
<evidence type="ECO:0000256" key="5">
    <source>
        <dbReference type="ARBA" id="ARBA00022989"/>
    </source>
</evidence>
<dbReference type="GO" id="GO:0005254">
    <property type="term" value="F:chloride channel activity"/>
    <property type="evidence" value="ECO:0007669"/>
    <property type="project" value="TreeGrafter"/>
</dbReference>
<evidence type="ECO:0000313" key="13">
    <source>
        <dbReference type="Proteomes" id="UP000014500"/>
    </source>
</evidence>
<comment type="subcellular location">
    <subcellularLocation>
        <location evidence="1">Cell membrane</location>
        <topology evidence="1">Multi-pass membrane protein</topology>
    </subcellularLocation>
    <subcellularLocation>
        <location evidence="8">Membrane</location>
        <topology evidence="8">Multi-pass membrane protein</topology>
    </subcellularLocation>
</comment>
<dbReference type="PANTHER" id="PTHR12308">
    <property type="entry name" value="ANOCTAMIN"/>
    <property type="match status" value="1"/>
</dbReference>
<feature type="region of interest" description="Disordered" evidence="9">
    <location>
        <begin position="1"/>
        <end position="24"/>
    </location>
</feature>